<evidence type="ECO:0000256" key="2">
    <source>
        <dbReference type="ARBA" id="ARBA00008974"/>
    </source>
</evidence>
<dbReference type="InterPro" id="IPR045225">
    <property type="entry name" value="Uracil/uridine/allantoin_perm"/>
</dbReference>
<keyword evidence="8" id="KW-1185">Reference proteome</keyword>
<feature type="transmembrane region" description="Helical" evidence="6">
    <location>
        <begin position="441"/>
        <end position="462"/>
    </location>
</feature>
<dbReference type="Pfam" id="PF02133">
    <property type="entry name" value="Transp_cyt_pur"/>
    <property type="match status" value="1"/>
</dbReference>
<feature type="transmembrane region" description="Helical" evidence="6">
    <location>
        <begin position="173"/>
        <end position="193"/>
    </location>
</feature>
<dbReference type="CDD" id="cd11482">
    <property type="entry name" value="SLC-NCS1sbd_NRT1-like"/>
    <property type="match status" value="1"/>
</dbReference>
<dbReference type="FunFam" id="1.10.4160.10:FF:000001">
    <property type="entry name" value="Uracil permease, putative"/>
    <property type="match status" value="1"/>
</dbReference>
<feature type="transmembrane region" description="Helical" evidence="6">
    <location>
        <begin position="275"/>
        <end position="298"/>
    </location>
</feature>
<keyword evidence="4 6" id="KW-1133">Transmembrane helix</keyword>
<organism evidence="7 8">
    <name type="scientific">Penicillium camemberti (strain FM 013)</name>
    <dbReference type="NCBI Taxonomy" id="1429867"/>
    <lineage>
        <taxon>Eukaryota</taxon>
        <taxon>Fungi</taxon>
        <taxon>Dikarya</taxon>
        <taxon>Ascomycota</taxon>
        <taxon>Pezizomycotina</taxon>
        <taxon>Eurotiomycetes</taxon>
        <taxon>Eurotiomycetidae</taxon>
        <taxon>Eurotiales</taxon>
        <taxon>Aspergillaceae</taxon>
        <taxon>Penicillium</taxon>
    </lineage>
</organism>
<feature type="transmembrane region" description="Helical" evidence="6">
    <location>
        <begin position="199"/>
        <end position="222"/>
    </location>
</feature>
<feature type="transmembrane region" description="Helical" evidence="6">
    <location>
        <begin position="482"/>
        <end position="503"/>
    </location>
</feature>
<feature type="transmembrane region" description="Helical" evidence="6">
    <location>
        <begin position="243"/>
        <end position="263"/>
    </location>
</feature>
<dbReference type="InterPro" id="IPR001248">
    <property type="entry name" value="Pur-cyt_permease"/>
</dbReference>
<dbReference type="PANTHER" id="PTHR30618">
    <property type="entry name" value="NCS1 FAMILY PURINE/PYRIMIDINE TRANSPORTER"/>
    <property type="match status" value="1"/>
</dbReference>
<protein>
    <submittedName>
        <fullName evidence="7">Permease, cytosine/purines, uracil, thiamine, allantoin</fullName>
    </submittedName>
</protein>
<evidence type="ECO:0000313" key="8">
    <source>
        <dbReference type="Proteomes" id="UP000053732"/>
    </source>
</evidence>
<accession>A0A0G4NZ60</accession>
<dbReference type="EMBL" id="HG793136">
    <property type="protein sequence ID" value="CRL19342.1"/>
    <property type="molecule type" value="Genomic_DNA"/>
</dbReference>
<dbReference type="GO" id="GO:0015205">
    <property type="term" value="F:nucleobase transmembrane transporter activity"/>
    <property type="evidence" value="ECO:0007669"/>
    <property type="project" value="TreeGrafter"/>
</dbReference>
<dbReference type="PANTHER" id="PTHR30618:SF1">
    <property type="entry name" value="URIDINE PERMEASE"/>
    <property type="match status" value="1"/>
</dbReference>
<evidence type="ECO:0000256" key="5">
    <source>
        <dbReference type="ARBA" id="ARBA00023136"/>
    </source>
</evidence>
<evidence type="ECO:0000256" key="3">
    <source>
        <dbReference type="ARBA" id="ARBA00022692"/>
    </source>
</evidence>
<dbReference type="GO" id="GO:0005886">
    <property type="term" value="C:plasma membrane"/>
    <property type="evidence" value="ECO:0007669"/>
    <property type="project" value="TreeGrafter"/>
</dbReference>
<feature type="transmembrane region" description="Helical" evidence="6">
    <location>
        <begin position="75"/>
        <end position="95"/>
    </location>
</feature>
<feature type="transmembrane region" description="Helical" evidence="6">
    <location>
        <begin position="373"/>
        <end position="397"/>
    </location>
</feature>
<dbReference type="Gene3D" id="1.10.4160.10">
    <property type="entry name" value="Hydantoin permease"/>
    <property type="match status" value="1"/>
</dbReference>
<comment type="subcellular location">
    <subcellularLocation>
        <location evidence="1">Membrane</location>
        <topology evidence="1">Multi-pass membrane protein</topology>
    </subcellularLocation>
</comment>
<evidence type="ECO:0000256" key="1">
    <source>
        <dbReference type="ARBA" id="ARBA00004141"/>
    </source>
</evidence>
<evidence type="ECO:0000256" key="4">
    <source>
        <dbReference type="ARBA" id="ARBA00022989"/>
    </source>
</evidence>
<gene>
    <name evidence="7" type="ORF">PCAMFM013_S003g000133</name>
</gene>
<comment type="similarity">
    <text evidence="2">Belongs to the purine-cytosine permease (2.A.39) family.</text>
</comment>
<reference evidence="7 8" key="1">
    <citation type="journal article" date="2014" name="Nat. Commun.">
        <title>Multiple recent horizontal transfers of a large genomic region in cheese making fungi.</title>
        <authorList>
            <person name="Cheeseman K."/>
            <person name="Ropars J."/>
            <person name="Renault P."/>
            <person name="Dupont J."/>
            <person name="Gouzy J."/>
            <person name="Branca A."/>
            <person name="Abraham A.L."/>
            <person name="Ceppi M."/>
            <person name="Conseiller E."/>
            <person name="Debuchy R."/>
            <person name="Malagnac F."/>
            <person name="Goarin A."/>
            <person name="Silar P."/>
            <person name="Lacoste S."/>
            <person name="Sallet E."/>
            <person name="Bensimon A."/>
            <person name="Giraud T."/>
            <person name="Brygoo Y."/>
        </authorList>
    </citation>
    <scope>NUCLEOTIDE SEQUENCE [LARGE SCALE GENOMIC DNA]</scope>
    <source>
        <strain evidence="8">FM 013</strain>
    </source>
</reference>
<proteinExistence type="inferred from homology"/>
<name>A0A0G4NZ60_PENC3</name>
<evidence type="ECO:0000256" key="6">
    <source>
        <dbReference type="SAM" id="Phobius"/>
    </source>
</evidence>
<feature type="transmembrane region" description="Helical" evidence="6">
    <location>
        <begin position="403"/>
        <end position="421"/>
    </location>
</feature>
<evidence type="ECO:0000313" key="7">
    <source>
        <dbReference type="EMBL" id="CRL19342.1"/>
    </source>
</evidence>
<dbReference type="AlphaFoldDB" id="A0A0G4NZ60"/>
<keyword evidence="5 6" id="KW-0472">Membrane</keyword>
<keyword evidence="3 6" id="KW-0812">Transmembrane</keyword>
<dbReference type="Proteomes" id="UP000053732">
    <property type="component" value="Unassembled WGS sequence"/>
</dbReference>
<sequence length="605" mass="66325">MSKLSRLHELLIVKRTQRDGVDRPVDMLDNDSIRPTPVKDRTWSQLTYMMFWFSATANVSNLYTASTGMSMGLTMWEAIGCSFGGQILAGALMAVNGRAGAMYRIPFPVLCRSSFGHWGALWPTFNRAAMSIVWNGVNSVQGGQCLYVFLHAIFPSIENIPDKMGSKSALTSAQMMCFFIYWLINCAFLVVPVPKMKSLVYVKVVVYFGAAFAMLGWTVSLAGGSLKTINAPSEIKGTEKSYLIFKFLFLGLASCGTFISNASDLQRYATKPNDVLIGQFVSFPLSNFLVAILGNLIASASKAIFGELIWNPLNFLDKLMEGERYTSGNRAACAFISLAFVYSTVFSAIFENSIPAGNDIAALLPKYISIKRGFFICAVLSYAICPWYLLASASIFITFLSSYQIFLSAITGILICDYYLIRRGLLNIPALYVSRPSPYRYFHGFNPRAFLAYVIAIAPNFYGFLHQMGVKAPLGIQRFYFIAYPTGLIIAFVVYYLSCLAFAPADMKDASGWMEPKDFVEDNDASGSDGYTINAVEPGYAEKGAVAVTTAAHGEKDRGSTAGFTNLGRTLEGRYLGMRSLSALEFAVGPVSVALFPHLPTSGPT</sequence>